<dbReference type="EMBL" id="FODV01000015">
    <property type="protein sequence ID" value="SEP12490.1"/>
    <property type="molecule type" value="Genomic_DNA"/>
</dbReference>
<evidence type="ECO:0000313" key="1">
    <source>
        <dbReference type="EMBL" id="SEP12490.1"/>
    </source>
</evidence>
<proteinExistence type="predicted"/>
<protein>
    <submittedName>
        <fullName evidence="1">Uncharacterized protein</fullName>
    </submittedName>
</protein>
<name>A0A1H8VAN2_9EURY</name>
<keyword evidence="2" id="KW-1185">Reference proteome</keyword>
<evidence type="ECO:0000313" key="2">
    <source>
        <dbReference type="Proteomes" id="UP000199126"/>
    </source>
</evidence>
<dbReference type="Proteomes" id="UP000199126">
    <property type="component" value="Unassembled WGS sequence"/>
</dbReference>
<accession>A0A1H8VAN2</accession>
<reference evidence="2" key="1">
    <citation type="submission" date="2016-10" db="EMBL/GenBank/DDBJ databases">
        <authorList>
            <person name="Varghese N."/>
            <person name="Submissions S."/>
        </authorList>
    </citation>
    <scope>NUCLEOTIDE SEQUENCE [LARGE SCALE GENOMIC DNA]</scope>
    <source>
        <strain evidence="2">CGMCC 1.10121</strain>
    </source>
</reference>
<gene>
    <name evidence="1" type="ORF">SAMN04487948_11543</name>
</gene>
<sequence>MCQYCSFRYHDGWTQLLEYDDVYQTVSSAESQATYGFHDSWDELREEVGFSAT</sequence>
<dbReference type="AlphaFoldDB" id="A0A1H8VAN2"/>
<organism evidence="1 2">
    <name type="scientific">Halogranum amylolyticum</name>
    <dbReference type="NCBI Taxonomy" id="660520"/>
    <lineage>
        <taxon>Archaea</taxon>
        <taxon>Methanobacteriati</taxon>
        <taxon>Methanobacteriota</taxon>
        <taxon>Stenosarchaea group</taxon>
        <taxon>Halobacteria</taxon>
        <taxon>Halobacteriales</taxon>
        <taxon>Haloferacaceae</taxon>
    </lineage>
</organism>